<evidence type="ECO:0000313" key="1">
    <source>
        <dbReference type="EMBL" id="ALG96907.1"/>
    </source>
</evidence>
<reference evidence="1 2" key="1">
    <citation type="journal article" date="2015" name="Environ. Microbiol.">
        <title>Novel viral genomes identified from six metagenomes reveal wide distribution of archaeal viruses and high viral diversity in terrestrial hot springs.</title>
        <authorList>
            <person name="Gudbergsdottir S.R."/>
            <person name="Menzel P."/>
            <person name="Krogh A."/>
            <person name="Young M."/>
            <person name="Peng X."/>
        </authorList>
    </citation>
    <scope>NUCLEOTIDE SEQUENCE [LARGE SCALE GENOMIC DNA]</scope>
    <source>
        <strain evidence="1 2">ARV2</strain>
    </source>
</reference>
<dbReference type="KEGG" id="vg:26887658"/>
<evidence type="ECO:0000313" key="2">
    <source>
        <dbReference type="Proteomes" id="UP000202190"/>
    </source>
</evidence>
<name>A0A0N9NWH1_9VIRU</name>
<dbReference type="EMBL" id="KP282675">
    <property type="protein sequence ID" value="ALG96907.1"/>
    <property type="molecule type" value="Genomic_DNA"/>
</dbReference>
<dbReference type="Proteomes" id="UP000202190">
    <property type="component" value="Segment"/>
</dbReference>
<dbReference type="RefSeq" id="YP_009230248.1">
    <property type="nucleotide sequence ID" value="NC_029314.1"/>
</dbReference>
<protein>
    <submittedName>
        <fullName evidence="1">Uncharacterized protein</fullName>
    </submittedName>
</protein>
<organism evidence="1 2">
    <name type="scientific">Acidianus rod-shaped virus 2</name>
    <dbReference type="NCBI Taxonomy" id="1732175"/>
    <lineage>
        <taxon>Viruses</taxon>
        <taxon>Adnaviria</taxon>
        <taxon>Zilligvirae</taxon>
        <taxon>Taleaviricota</taxon>
        <taxon>Tokiviricetes</taxon>
        <taxon>Ligamenvirales</taxon>
        <taxon>Rudiviridae</taxon>
        <taxon>Hoswirudivirus</taxon>
        <taxon>Hoswirudivirus pozzuoliense</taxon>
        <taxon>Hoswirudivirus ARV2</taxon>
    </lineage>
</organism>
<keyword evidence="2" id="KW-1185">Reference proteome</keyword>
<dbReference type="GeneID" id="26887658"/>
<accession>A0A0N9NWH1</accession>
<sequence length="114" mass="13484">MSQEKEEIKVEELNEDQIAKLLNEAKNMQPEAKYLLEIEKYFREDLYDRVKIVFGDADIVPISKDERQEITTEIIIPKTDPVVVVKETEAYYSEYDGKIEVYVFTFDKGWIKVK</sequence>
<proteinExistence type="predicted"/>